<keyword evidence="1" id="KW-1133">Transmembrane helix</keyword>
<name>A0A0F7WXP5_CHLPN</name>
<keyword evidence="1" id="KW-0472">Membrane</keyword>
<keyword evidence="1" id="KW-0812">Transmembrane</keyword>
<evidence type="ECO:0000313" key="2">
    <source>
        <dbReference type="EMBL" id="CRI43144.1"/>
    </source>
</evidence>
<protein>
    <submittedName>
        <fullName evidence="2">Uncharacterized protein</fullName>
    </submittedName>
</protein>
<organism evidence="2">
    <name type="scientific">Chlamydia pneumoniae</name>
    <name type="common">Chlamydophila pneumoniae</name>
    <dbReference type="NCBI Taxonomy" id="83558"/>
    <lineage>
        <taxon>Bacteria</taxon>
        <taxon>Pseudomonadati</taxon>
        <taxon>Chlamydiota</taxon>
        <taxon>Chlamydiia</taxon>
        <taxon>Chlamydiales</taxon>
        <taxon>Chlamydiaceae</taxon>
        <taxon>Chlamydia/Chlamydophila group</taxon>
        <taxon>Chlamydia</taxon>
    </lineage>
</organism>
<feature type="transmembrane region" description="Helical" evidence="1">
    <location>
        <begin position="115"/>
        <end position="142"/>
    </location>
</feature>
<proteinExistence type="predicted"/>
<dbReference type="AlphaFoldDB" id="A0A0F7WXP5"/>
<sequence>MRVIFPDKHNNFPNLSKLLKKLPSVILVTSCIAPFFSYIINKFFGIPGLLEILALSVKGIQKHHFWQFLTYPLITADSLSLNKDQSFEITQRLLLRNVLDFFLFYKAIQHLIRKLGAFSVLVVISGQALIIGAVLWGFMALIHSSQSFFGPESIICGVLTVQIFLDPEKRFTIGPTPLSVSRKWGFLFVLGFYCCILIFSGAFLLLLASMLAIVLAILFCKKEKIPNPYTTSLRF</sequence>
<gene>
    <name evidence="2" type="ORF">BN1224_DC9_CL_00280</name>
</gene>
<dbReference type="EMBL" id="LN847065">
    <property type="protein sequence ID" value="CRI43144.1"/>
    <property type="molecule type" value="Genomic_DNA"/>
</dbReference>
<feature type="transmembrane region" description="Helical" evidence="1">
    <location>
        <begin position="186"/>
        <end position="219"/>
    </location>
</feature>
<evidence type="ECO:0000256" key="1">
    <source>
        <dbReference type="SAM" id="Phobius"/>
    </source>
</evidence>
<reference evidence="2" key="1">
    <citation type="submission" date="2015-05" db="EMBL/GenBank/DDBJ databases">
        <authorList>
            <person name="Rattei Thomas"/>
        </authorList>
    </citation>
    <scope>NUCLEOTIDE SEQUENCE</scope>
    <source>
        <strain evidence="2">DC9</strain>
    </source>
</reference>
<accession>A0A0F7WXP5</accession>